<dbReference type="Pfam" id="PF00015">
    <property type="entry name" value="MCPsignal"/>
    <property type="match status" value="1"/>
</dbReference>
<dbReference type="Proteomes" id="UP000235731">
    <property type="component" value="Unassembled WGS sequence"/>
</dbReference>
<dbReference type="PROSITE" id="PS50111">
    <property type="entry name" value="CHEMOTAXIS_TRANSDUC_2"/>
    <property type="match status" value="1"/>
</dbReference>
<dbReference type="SMART" id="SM00283">
    <property type="entry name" value="MA"/>
    <property type="match status" value="1"/>
</dbReference>
<feature type="domain" description="HAMP" evidence="7">
    <location>
        <begin position="352"/>
        <end position="396"/>
    </location>
</feature>
<feature type="coiled-coil region" evidence="4">
    <location>
        <begin position="395"/>
        <end position="464"/>
    </location>
</feature>
<dbReference type="SMART" id="SM00304">
    <property type="entry name" value="HAMP"/>
    <property type="match status" value="2"/>
</dbReference>
<dbReference type="AlphaFoldDB" id="A0A2N7PJ51"/>
<evidence type="ECO:0008006" key="10">
    <source>
        <dbReference type="Google" id="ProtNLM"/>
    </source>
</evidence>
<keyword evidence="5" id="KW-0472">Membrane</keyword>
<dbReference type="PANTHER" id="PTHR32089">
    <property type="entry name" value="METHYL-ACCEPTING CHEMOTAXIS PROTEIN MCPB"/>
    <property type="match status" value="1"/>
</dbReference>
<reference evidence="8 9" key="1">
    <citation type="submission" date="2018-01" db="EMBL/GenBank/DDBJ databases">
        <title>Metagenomic assembled genomes from two thermal pools in the Uzon Caldera, Kamchatka, Russia.</title>
        <authorList>
            <person name="Wilkins L."/>
            <person name="Ettinger C."/>
        </authorList>
    </citation>
    <scope>NUCLEOTIDE SEQUENCE [LARGE SCALE GENOMIC DNA]</scope>
    <source>
        <strain evidence="8">ZAV-15</strain>
    </source>
</reference>
<dbReference type="CDD" id="cd06225">
    <property type="entry name" value="HAMP"/>
    <property type="match status" value="1"/>
</dbReference>
<evidence type="ECO:0000256" key="1">
    <source>
        <dbReference type="ARBA" id="ARBA00023224"/>
    </source>
</evidence>
<comment type="similarity">
    <text evidence="2">Belongs to the methyl-accepting chemotaxis (MCP) protein family.</text>
</comment>
<dbReference type="PANTHER" id="PTHR32089:SF112">
    <property type="entry name" value="LYSOZYME-LIKE PROTEIN-RELATED"/>
    <property type="match status" value="1"/>
</dbReference>
<evidence type="ECO:0000256" key="4">
    <source>
        <dbReference type="SAM" id="Coils"/>
    </source>
</evidence>
<dbReference type="GO" id="GO:0004888">
    <property type="term" value="F:transmembrane signaling receptor activity"/>
    <property type="evidence" value="ECO:0007669"/>
    <property type="project" value="InterPro"/>
</dbReference>
<accession>A0A2N7PJ51</accession>
<feature type="domain" description="Methyl-accepting transducer" evidence="6">
    <location>
        <begin position="408"/>
        <end position="633"/>
    </location>
</feature>
<organism evidence="8 9">
    <name type="scientific">Caldimicrobium thiodismutans</name>
    <dbReference type="NCBI Taxonomy" id="1653476"/>
    <lineage>
        <taxon>Bacteria</taxon>
        <taxon>Pseudomonadati</taxon>
        <taxon>Thermodesulfobacteriota</taxon>
        <taxon>Thermodesulfobacteria</taxon>
        <taxon>Thermodesulfobacteriales</taxon>
        <taxon>Thermodesulfobacteriaceae</taxon>
        <taxon>Caldimicrobium</taxon>
    </lineage>
</organism>
<dbReference type="CDD" id="cd11386">
    <property type="entry name" value="MCP_signal"/>
    <property type="match status" value="1"/>
</dbReference>
<dbReference type="InterPro" id="IPR029150">
    <property type="entry name" value="dCache_3"/>
</dbReference>
<dbReference type="InterPro" id="IPR004090">
    <property type="entry name" value="Chemotax_Me-accpt_rcpt"/>
</dbReference>
<evidence type="ECO:0000313" key="8">
    <source>
        <dbReference type="EMBL" id="PMP62527.1"/>
    </source>
</evidence>
<keyword evidence="4" id="KW-0175">Coiled coil</keyword>
<dbReference type="Gene3D" id="1.10.287.950">
    <property type="entry name" value="Methyl-accepting chemotaxis protein"/>
    <property type="match status" value="1"/>
</dbReference>
<evidence type="ECO:0000313" key="9">
    <source>
        <dbReference type="Proteomes" id="UP000235731"/>
    </source>
</evidence>
<evidence type="ECO:0000256" key="2">
    <source>
        <dbReference type="ARBA" id="ARBA00029447"/>
    </source>
</evidence>
<feature type="transmembrane region" description="Helical" evidence="5">
    <location>
        <begin position="314"/>
        <end position="337"/>
    </location>
</feature>
<feature type="transmembrane region" description="Helical" evidence="5">
    <location>
        <begin position="15"/>
        <end position="38"/>
    </location>
</feature>
<dbReference type="InterPro" id="IPR004089">
    <property type="entry name" value="MCPsignal_dom"/>
</dbReference>
<gene>
    <name evidence="8" type="ORF">C0197_04410</name>
</gene>
<name>A0A2N7PJ51_9BACT</name>
<keyword evidence="5" id="KW-1133">Transmembrane helix</keyword>
<dbReference type="GO" id="GO:0007165">
    <property type="term" value="P:signal transduction"/>
    <property type="evidence" value="ECO:0007669"/>
    <property type="project" value="UniProtKB-KW"/>
</dbReference>
<proteinExistence type="inferred from homology"/>
<dbReference type="GO" id="GO:0016020">
    <property type="term" value="C:membrane"/>
    <property type="evidence" value="ECO:0007669"/>
    <property type="project" value="InterPro"/>
</dbReference>
<dbReference type="Pfam" id="PF00672">
    <property type="entry name" value="HAMP"/>
    <property type="match status" value="1"/>
</dbReference>
<sequence>MEIKNSIAKRLKKNLFFGFGVSLMVTIIGIYLTFQVLLDKESKSSLEKTTLSLKESIYWQGQNDLKDPFLLAESSEVKRIYLSLKNEVGDLSKVTDENRKIFEKYGRQLRDTVEPILSRLEKETGERPKIHFHLPGPRSFVRTWKKPGEDVKLDDLSGFRLAVASAQKSQKPVTGIEPGREGLVYRTIIPIVVNGEVVGSVEGGNHLSSYLERFLKAKPSLTHYAIILKKDLEKIMDFYIKEGKGKIFEDVLVYTQSKNIDESLLKHLIEHVKKGDHIFKDKNIYFVLIPLKAYNGEDLGYLILGEDVSKTVNLFRLFGVGILAVLFIVGFVFILLFNRVCTFVSSHLMSTTKAMQELASGEGDLTFRLKAESEDEIGLLGKYFNQFMETLHHMIKKFTEKVDILFSNSQELENEVKVLETTSLDFKERADFIAISSTEILTSMEEISKSLQELSSAITEISQRAVDSSGVVKETVSTVDATKERVELLVKASSEIDEVVNLINSIAEQTNLLALNASIEAARAGEAGKGFAVVANEVKELARQTQEATKVIAEKIRLLQESSDAVFSSVGDIVNLIKKVEDASNAIASAVEEQTIVVNTVSDHILGVKDKVMINEEQAIAIKGAAEALVQISERLKKISTEVKGVAEEIKTFTSQFKI</sequence>
<keyword evidence="1 3" id="KW-0807">Transducer</keyword>
<dbReference type="SUPFAM" id="SSF58104">
    <property type="entry name" value="Methyl-accepting chemotaxis protein (MCP) signaling domain"/>
    <property type="match status" value="1"/>
</dbReference>
<dbReference type="EMBL" id="PNIE01000061">
    <property type="protein sequence ID" value="PMP62527.1"/>
    <property type="molecule type" value="Genomic_DNA"/>
</dbReference>
<evidence type="ECO:0000259" key="6">
    <source>
        <dbReference type="PROSITE" id="PS50111"/>
    </source>
</evidence>
<evidence type="ECO:0000256" key="3">
    <source>
        <dbReference type="PROSITE-ProRule" id="PRU00284"/>
    </source>
</evidence>
<evidence type="ECO:0000256" key="5">
    <source>
        <dbReference type="SAM" id="Phobius"/>
    </source>
</evidence>
<keyword evidence="5" id="KW-0812">Transmembrane</keyword>
<dbReference type="GO" id="GO:0006935">
    <property type="term" value="P:chemotaxis"/>
    <property type="evidence" value="ECO:0007669"/>
    <property type="project" value="InterPro"/>
</dbReference>
<dbReference type="InterPro" id="IPR003660">
    <property type="entry name" value="HAMP_dom"/>
</dbReference>
<comment type="caution">
    <text evidence="8">The sequence shown here is derived from an EMBL/GenBank/DDBJ whole genome shotgun (WGS) entry which is preliminary data.</text>
</comment>
<protein>
    <recommendedName>
        <fullName evidence="10">Methyl-accepting chemotaxis protein</fullName>
    </recommendedName>
</protein>
<evidence type="ECO:0000259" key="7">
    <source>
        <dbReference type="PROSITE" id="PS50885"/>
    </source>
</evidence>
<dbReference type="Pfam" id="PF14827">
    <property type="entry name" value="dCache_3"/>
    <property type="match status" value="1"/>
</dbReference>
<dbReference type="PRINTS" id="PR00260">
    <property type="entry name" value="CHEMTRNSDUCR"/>
</dbReference>
<dbReference type="PROSITE" id="PS50885">
    <property type="entry name" value="HAMP"/>
    <property type="match status" value="1"/>
</dbReference>